<evidence type="ECO:0000313" key="2">
    <source>
        <dbReference type="Proteomes" id="UP000283295"/>
    </source>
</evidence>
<dbReference type="OrthoDB" id="2110614at2"/>
<dbReference type="AlphaFoldDB" id="A0A412IRD9"/>
<sequence>MGKRPKKKIVLFLVEGMSDKNAFEIPFGQLLEDIDPDILLEFAMVMNDDGHAGGDITSKNGIYPDNIERFIDEIMVSPFLKQTGLYPKDILEIVHFVDTDGVYIDDALVAASGNETDDPVYYPDYIVTGIPAHVVERNHRKSDNLDVLTSLTSIKIGSKKVKYSAYYFSCNLDHFLHGDANFNEHDKIRKALEFSIAHEESGSLEKFFFENETETTDMSYDESWDFIRSGENSLKRHTNVNLLIKRLMSLARQRGGTDGKEQKR</sequence>
<name>A0A412IRD9_9FIRM</name>
<comment type="caution">
    <text evidence="1">The sequence shown here is derived from an EMBL/GenBank/DDBJ whole genome shotgun (WGS) entry which is preliminary data.</text>
</comment>
<evidence type="ECO:0000313" key="1">
    <source>
        <dbReference type="EMBL" id="RGS41453.1"/>
    </source>
</evidence>
<proteinExistence type="predicted"/>
<dbReference type="EMBL" id="QRVK01000019">
    <property type="protein sequence ID" value="RGS41453.1"/>
    <property type="molecule type" value="Genomic_DNA"/>
</dbReference>
<reference evidence="1 2" key="1">
    <citation type="submission" date="2018-08" db="EMBL/GenBank/DDBJ databases">
        <title>A genome reference for cultivated species of the human gut microbiota.</title>
        <authorList>
            <person name="Zou Y."/>
            <person name="Xue W."/>
            <person name="Luo G."/>
        </authorList>
    </citation>
    <scope>NUCLEOTIDE SEQUENCE [LARGE SCALE GENOMIC DNA]</scope>
    <source>
        <strain evidence="1 2">AF22-21</strain>
    </source>
</reference>
<organism evidence="1 2">
    <name type="scientific">Coprococcus eutactus</name>
    <dbReference type="NCBI Taxonomy" id="33043"/>
    <lineage>
        <taxon>Bacteria</taxon>
        <taxon>Bacillati</taxon>
        <taxon>Bacillota</taxon>
        <taxon>Clostridia</taxon>
        <taxon>Lachnospirales</taxon>
        <taxon>Lachnospiraceae</taxon>
        <taxon>Coprococcus</taxon>
    </lineage>
</organism>
<protein>
    <submittedName>
        <fullName evidence="1">Uncharacterized protein</fullName>
    </submittedName>
</protein>
<dbReference type="Proteomes" id="UP000283295">
    <property type="component" value="Unassembled WGS sequence"/>
</dbReference>
<accession>A0A412IRD9</accession>
<gene>
    <name evidence="1" type="ORF">DWX94_08475</name>
</gene>